<reference evidence="3" key="3">
    <citation type="submission" date="2016-10" db="EMBL/GenBank/DDBJ databases">
        <authorList>
            <person name="Wibberg D."/>
        </authorList>
    </citation>
    <scope>NUCLEOTIDE SEQUENCE [LARGE SCALE GENOMIC DNA]</scope>
</reference>
<reference evidence="2 4" key="2">
    <citation type="submission" date="2016-10" db="EMBL/GenBank/DDBJ databases">
        <authorList>
            <person name="Varghese N."/>
            <person name="Submissions S."/>
        </authorList>
    </citation>
    <scope>NUCLEOTIDE SEQUENCE [LARGE SCALE GENOMIC DNA]</scope>
    <source>
        <strain evidence="2 4">CGMCC 1.7071</strain>
    </source>
</reference>
<keyword evidence="4" id="KW-1185">Reference proteome</keyword>
<dbReference type="Proteomes" id="UP000183063">
    <property type="component" value="Unassembled WGS sequence"/>
</dbReference>
<evidence type="ECO:0000313" key="1">
    <source>
        <dbReference type="EMBL" id="SEI09241.1"/>
    </source>
</evidence>
<gene>
    <name evidence="1" type="ORF">RTCCBAU85039_4412</name>
    <name evidence="2" type="ORF">SAMN05216228_101394</name>
</gene>
<proteinExistence type="predicted"/>
<dbReference type="EMBL" id="FNXB01000027">
    <property type="protein sequence ID" value="SEI09241.1"/>
    <property type="molecule type" value="Genomic_DNA"/>
</dbReference>
<reference evidence="1" key="1">
    <citation type="submission" date="2016-10" db="EMBL/GenBank/DDBJ databases">
        <authorList>
            <person name="de Groot N.N."/>
        </authorList>
    </citation>
    <scope>NUCLEOTIDE SEQUENCE [LARGE SCALE GENOMIC DNA]</scope>
    <source>
        <strain evidence="1">CCBAU85039</strain>
    </source>
</reference>
<evidence type="ECO:0000313" key="4">
    <source>
        <dbReference type="Proteomes" id="UP000198939"/>
    </source>
</evidence>
<dbReference type="EMBL" id="FOCV01000013">
    <property type="protein sequence ID" value="SEO21535.1"/>
    <property type="molecule type" value="Genomic_DNA"/>
</dbReference>
<sequence length="72" mass="7869">MNYVRPVIEDDAVFEPVLAGFGQGFQPTEVIGPYGSACLDFDTGNRSVVPLENDIDFLQLLIAKILEGEPQV</sequence>
<evidence type="ECO:0000313" key="2">
    <source>
        <dbReference type="EMBL" id="SEO21535.1"/>
    </source>
</evidence>
<protein>
    <submittedName>
        <fullName evidence="1">Uncharacterized protein</fullName>
    </submittedName>
</protein>
<accession>A0A1H8MVW0</accession>
<dbReference type="Proteomes" id="UP000198939">
    <property type="component" value="Unassembled WGS sequence"/>
</dbReference>
<evidence type="ECO:0000313" key="3">
    <source>
        <dbReference type="Proteomes" id="UP000183063"/>
    </source>
</evidence>
<name>A0A1H8MVW0_9HYPH</name>
<organism evidence="1 3">
    <name type="scientific">Rhizobium tibeticum</name>
    <dbReference type="NCBI Taxonomy" id="501024"/>
    <lineage>
        <taxon>Bacteria</taxon>
        <taxon>Pseudomonadati</taxon>
        <taxon>Pseudomonadota</taxon>
        <taxon>Alphaproteobacteria</taxon>
        <taxon>Hyphomicrobiales</taxon>
        <taxon>Rhizobiaceae</taxon>
        <taxon>Rhizobium/Agrobacterium group</taxon>
        <taxon>Rhizobium</taxon>
    </lineage>
</organism>
<dbReference type="AlphaFoldDB" id="A0A1H8MVW0"/>